<dbReference type="AlphaFoldDB" id="A0A917DRN4"/>
<proteinExistence type="predicted"/>
<dbReference type="EMBL" id="BMHP01000001">
    <property type="protein sequence ID" value="GGD60175.1"/>
    <property type="molecule type" value="Genomic_DNA"/>
</dbReference>
<dbReference type="GO" id="GO:0005975">
    <property type="term" value="P:carbohydrate metabolic process"/>
    <property type="evidence" value="ECO:0007669"/>
    <property type="project" value="InterPro"/>
</dbReference>
<sequence>MGNNTIGVITRHTSDFQDILMKAPVNLVVMKPNELTLHDLDAMDAIAVIGGTHEEPLIFLPRDRVVLEKQLKNGKRIFSEFCGSIGHLYFAPPVTTRFDRLIFCGEEGDIDGLLPGDLLEEQCNLRIKPHDIACSTNRPILQYANVKAHSHMENIENLPGSISDRALWFDDPENLLVCNFRMADWVKTRFAPREKWRSVVDYIVSWLCGVPVKLERPDEAYHLRANDSSTPLDQQVASSVAQSIAWFSDAQMLVNEGKDGVKEGLGTEIYPGGKQRELAWIRADCTAETSLAFYMNYLRTGNDRDKEISDALISVCFDFMQYKDNGPLKGMLRWTEEAWGVCYQDDAARVLIPQLLKCLYSGSKEYLDECVDALQFLVRTTGTDGTRVQRTDNINLTEEHLSLLASTPGNYLCAHYNAFYLGALLLAYKITGIESFKQVGINGLETLMSVYPDTRREYSETQEVCRLIMPLSWLYWISGDDRHKEWLYKVTADLQRFRHESGGYLEWDTGYSSDRNESNEGEESTLLTRNGDPVVDLLYSLNWLPMGFAQAYFVTKDPYFKELWEGIAAFFHATQIQSSNKQIHGAWARALDVELMEVYGLAADVGWGPWAIESGWTVAEISAGLSMGLLEKDLTKHYG</sequence>
<protein>
    <submittedName>
        <fullName evidence="1">Uncharacterized protein</fullName>
    </submittedName>
</protein>
<name>A0A917DRN4_9BACL</name>
<gene>
    <name evidence="1" type="ORF">GCM10010911_17550</name>
</gene>
<reference evidence="1" key="2">
    <citation type="submission" date="2020-09" db="EMBL/GenBank/DDBJ databases">
        <authorList>
            <person name="Sun Q."/>
            <person name="Zhou Y."/>
        </authorList>
    </citation>
    <scope>NUCLEOTIDE SEQUENCE</scope>
    <source>
        <strain evidence="1">CGMCC 1.15178</strain>
    </source>
</reference>
<dbReference type="Proteomes" id="UP000612456">
    <property type="component" value="Unassembled WGS sequence"/>
</dbReference>
<reference evidence="1" key="1">
    <citation type="journal article" date="2014" name="Int. J. Syst. Evol. Microbiol.">
        <title>Complete genome sequence of Corynebacterium casei LMG S-19264T (=DSM 44701T), isolated from a smear-ripened cheese.</title>
        <authorList>
            <consortium name="US DOE Joint Genome Institute (JGI-PGF)"/>
            <person name="Walter F."/>
            <person name="Albersmeier A."/>
            <person name="Kalinowski J."/>
            <person name="Ruckert C."/>
        </authorList>
    </citation>
    <scope>NUCLEOTIDE SEQUENCE</scope>
    <source>
        <strain evidence="1">CGMCC 1.15178</strain>
    </source>
</reference>
<dbReference type="InterPro" id="IPR008928">
    <property type="entry name" value="6-hairpin_glycosidase_sf"/>
</dbReference>
<evidence type="ECO:0000313" key="2">
    <source>
        <dbReference type="Proteomes" id="UP000612456"/>
    </source>
</evidence>
<dbReference type="SUPFAM" id="SSF48208">
    <property type="entry name" value="Six-hairpin glycosidases"/>
    <property type="match status" value="2"/>
</dbReference>
<dbReference type="RefSeq" id="WP_229750151.1">
    <property type="nucleotide sequence ID" value="NZ_BMHP01000001.1"/>
</dbReference>
<evidence type="ECO:0000313" key="1">
    <source>
        <dbReference type="EMBL" id="GGD60175.1"/>
    </source>
</evidence>
<accession>A0A917DRN4</accession>
<keyword evidence="2" id="KW-1185">Reference proteome</keyword>
<organism evidence="1 2">
    <name type="scientific">Paenibacillus nasutitermitis</name>
    <dbReference type="NCBI Taxonomy" id="1652958"/>
    <lineage>
        <taxon>Bacteria</taxon>
        <taxon>Bacillati</taxon>
        <taxon>Bacillota</taxon>
        <taxon>Bacilli</taxon>
        <taxon>Bacillales</taxon>
        <taxon>Paenibacillaceae</taxon>
        <taxon>Paenibacillus</taxon>
    </lineage>
</organism>
<comment type="caution">
    <text evidence="1">The sequence shown here is derived from an EMBL/GenBank/DDBJ whole genome shotgun (WGS) entry which is preliminary data.</text>
</comment>